<comment type="caution">
    <text evidence="1">The sequence shown here is derived from an EMBL/GenBank/DDBJ whole genome shotgun (WGS) entry which is preliminary data.</text>
</comment>
<dbReference type="EMBL" id="LAZR01013095">
    <property type="protein sequence ID" value="KKM23582.1"/>
    <property type="molecule type" value="Genomic_DNA"/>
</dbReference>
<evidence type="ECO:0000313" key="1">
    <source>
        <dbReference type="EMBL" id="KKM23582.1"/>
    </source>
</evidence>
<reference evidence="1" key="1">
    <citation type="journal article" date="2015" name="Nature">
        <title>Complex archaea that bridge the gap between prokaryotes and eukaryotes.</title>
        <authorList>
            <person name="Spang A."/>
            <person name="Saw J.H."/>
            <person name="Jorgensen S.L."/>
            <person name="Zaremba-Niedzwiedzka K."/>
            <person name="Martijn J."/>
            <person name="Lind A.E."/>
            <person name="van Eijk R."/>
            <person name="Schleper C."/>
            <person name="Guy L."/>
            <person name="Ettema T.J."/>
        </authorList>
    </citation>
    <scope>NUCLEOTIDE SEQUENCE</scope>
</reference>
<sequence>YGMIKNELARQYNKKGEKLLIHDDLEGDWLWIDDSKSLSELEVGGKKAIVRSSQVQKWWNNHKKYGFEVTPEFVLNGFKDIQEDRKEFKKEIKEFAIALNRHIPAYEGMAKFTENLGKEIRLLRTDFRKVKKENTKLRLKTKHQTTLNNY</sequence>
<accession>A0A0F9I7T3</accession>
<name>A0A0F9I7T3_9ZZZZ</name>
<dbReference type="AlphaFoldDB" id="A0A0F9I7T3"/>
<organism evidence="1">
    <name type="scientific">marine sediment metagenome</name>
    <dbReference type="NCBI Taxonomy" id="412755"/>
    <lineage>
        <taxon>unclassified sequences</taxon>
        <taxon>metagenomes</taxon>
        <taxon>ecological metagenomes</taxon>
    </lineage>
</organism>
<feature type="non-terminal residue" evidence="1">
    <location>
        <position position="1"/>
    </location>
</feature>
<proteinExistence type="predicted"/>
<gene>
    <name evidence="1" type="ORF">LCGC14_1613680</name>
</gene>
<protein>
    <submittedName>
        <fullName evidence="1">Uncharacterized protein</fullName>
    </submittedName>
</protein>